<evidence type="ECO:0000256" key="10">
    <source>
        <dbReference type="ARBA" id="ARBA00023004"/>
    </source>
</evidence>
<dbReference type="InterPro" id="IPR004329">
    <property type="entry name" value="CcmE"/>
</dbReference>
<dbReference type="SUPFAM" id="SSF82093">
    <property type="entry name" value="Heme chaperone CcmE"/>
    <property type="match status" value="1"/>
</dbReference>
<evidence type="ECO:0000256" key="8">
    <source>
        <dbReference type="ARBA" id="ARBA00022968"/>
    </source>
</evidence>
<dbReference type="NCBIfam" id="NF009638">
    <property type="entry name" value="PRK13165.1"/>
    <property type="match status" value="1"/>
</dbReference>
<evidence type="ECO:0000256" key="13">
    <source>
        <dbReference type="HAMAP-Rule" id="MF_01959"/>
    </source>
</evidence>
<evidence type="ECO:0000313" key="16">
    <source>
        <dbReference type="EMBL" id="RUO18313.1"/>
    </source>
</evidence>
<comment type="caution">
    <text evidence="16">The sequence shown here is derived from an EMBL/GenBank/DDBJ whole genome shotgun (WGS) entry which is preliminary data.</text>
</comment>
<dbReference type="GO" id="GO:0005886">
    <property type="term" value="C:plasma membrane"/>
    <property type="evidence" value="ECO:0007669"/>
    <property type="project" value="UniProtKB-SubCell"/>
</dbReference>
<proteinExistence type="inferred from homology"/>
<evidence type="ECO:0000256" key="6">
    <source>
        <dbReference type="ARBA" id="ARBA00022723"/>
    </source>
</evidence>
<organism evidence="16 17">
    <name type="scientific">Aliidiomarina iranensis</name>
    <dbReference type="NCBI Taxonomy" id="1434071"/>
    <lineage>
        <taxon>Bacteria</taxon>
        <taxon>Pseudomonadati</taxon>
        <taxon>Pseudomonadota</taxon>
        <taxon>Gammaproteobacteria</taxon>
        <taxon>Alteromonadales</taxon>
        <taxon>Idiomarinaceae</taxon>
        <taxon>Aliidiomarina</taxon>
    </lineage>
</organism>
<feature type="binding site" description="covalent" evidence="13 14">
    <location>
        <position position="131"/>
    </location>
    <ligand>
        <name>heme</name>
        <dbReference type="ChEBI" id="CHEBI:30413"/>
    </ligand>
</feature>
<comment type="function">
    <text evidence="12 13">Heme chaperone required for the biogenesis of c-type cytochromes. Transiently binds heme delivered by CcmC and transfers the heme to apo-cytochromes in a process facilitated by CcmF and CcmH.</text>
</comment>
<name>A0A432VQ75_9GAMM</name>
<comment type="similarity">
    <text evidence="13">Belongs to the CcmE/CycJ family.</text>
</comment>
<feature type="compositionally biased region" description="Low complexity" evidence="15">
    <location>
        <begin position="161"/>
        <end position="173"/>
    </location>
</feature>
<comment type="subcellular location">
    <subcellularLocation>
        <location evidence="1">Cell inner membrane</location>
    </subcellularLocation>
    <subcellularLocation>
        <location evidence="13">Cell membrane</location>
        <topology evidence="13">Single-pass type II membrane protein</topology>
    </subcellularLocation>
</comment>
<evidence type="ECO:0000256" key="11">
    <source>
        <dbReference type="ARBA" id="ARBA00023136"/>
    </source>
</evidence>
<keyword evidence="11 13" id="KW-0472">Membrane</keyword>
<feature type="compositionally biased region" description="Polar residues" evidence="15">
    <location>
        <begin position="151"/>
        <end position="160"/>
    </location>
</feature>
<dbReference type="GO" id="GO:0020037">
    <property type="term" value="F:heme binding"/>
    <property type="evidence" value="ECO:0007669"/>
    <property type="project" value="InterPro"/>
</dbReference>
<reference evidence="17" key="1">
    <citation type="journal article" date="2018" name="Front. Microbiol.">
        <title>Genome-Based Analysis Reveals the Taxonomy and Diversity of the Family Idiomarinaceae.</title>
        <authorList>
            <person name="Liu Y."/>
            <person name="Lai Q."/>
            <person name="Shao Z."/>
        </authorList>
    </citation>
    <scope>NUCLEOTIDE SEQUENCE [LARGE SCALE GENOMIC DNA]</scope>
    <source>
        <strain evidence="17">GBPy7</strain>
    </source>
</reference>
<accession>A0A432VQ75</accession>
<dbReference type="AlphaFoldDB" id="A0A432VQ75"/>
<keyword evidence="2 13" id="KW-1003">Cell membrane</keyword>
<evidence type="ECO:0000256" key="14">
    <source>
        <dbReference type="PIRSR" id="PIRSR604329-50"/>
    </source>
</evidence>
<gene>
    <name evidence="13" type="primary">ccmE</name>
    <name evidence="13" type="synonym">cycJ</name>
    <name evidence="16" type="ORF">CWE08_11715</name>
</gene>
<evidence type="ECO:0000256" key="1">
    <source>
        <dbReference type="ARBA" id="ARBA00004533"/>
    </source>
</evidence>
<evidence type="ECO:0000256" key="9">
    <source>
        <dbReference type="ARBA" id="ARBA00022989"/>
    </source>
</evidence>
<dbReference type="EMBL" id="PIPJ01000013">
    <property type="protein sequence ID" value="RUO18313.1"/>
    <property type="molecule type" value="Genomic_DNA"/>
</dbReference>
<dbReference type="GO" id="GO:0046872">
    <property type="term" value="F:metal ion binding"/>
    <property type="evidence" value="ECO:0007669"/>
    <property type="project" value="UniProtKB-KW"/>
</dbReference>
<evidence type="ECO:0000313" key="17">
    <source>
        <dbReference type="Proteomes" id="UP000288395"/>
    </source>
</evidence>
<dbReference type="PANTHER" id="PTHR34128">
    <property type="entry name" value="CYTOCHROME C-TYPE BIOGENESIS PROTEIN CCME HOMOLOG, MITOCHONDRIAL"/>
    <property type="match status" value="1"/>
</dbReference>
<keyword evidence="8 13" id="KW-0735">Signal-anchor</keyword>
<dbReference type="PANTHER" id="PTHR34128:SF2">
    <property type="entry name" value="CYTOCHROME C-TYPE BIOGENESIS PROTEIN CCME HOMOLOG, MITOCHONDRIAL"/>
    <property type="match status" value="1"/>
</dbReference>
<evidence type="ECO:0000256" key="15">
    <source>
        <dbReference type="SAM" id="MobiDB-lite"/>
    </source>
</evidence>
<evidence type="ECO:0000256" key="4">
    <source>
        <dbReference type="ARBA" id="ARBA00022617"/>
    </source>
</evidence>
<dbReference type="NCBIfam" id="NF009729">
    <property type="entry name" value="PRK13254.1-3"/>
    <property type="match status" value="1"/>
</dbReference>
<feature type="topological domain" description="Cytoplasmic" evidence="13">
    <location>
        <begin position="1"/>
        <end position="8"/>
    </location>
</feature>
<keyword evidence="7 13" id="KW-0201">Cytochrome c-type biogenesis</keyword>
<evidence type="ECO:0000256" key="5">
    <source>
        <dbReference type="ARBA" id="ARBA00022692"/>
    </source>
</evidence>
<keyword evidence="5 13" id="KW-0812">Transmembrane</keyword>
<feature type="binding site" description="axial binding residue" evidence="13 14">
    <location>
        <position position="135"/>
    </location>
    <ligand>
        <name>heme</name>
        <dbReference type="ChEBI" id="CHEBI:30413"/>
    </ligand>
    <ligandPart>
        <name>Fe</name>
        <dbReference type="ChEBI" id="CHEBI:18248"/>
    </ligandPart>
</feature>
<dbReference type="OrthoDB" id="9793584at2"/>
<dbReference type="HAMAP" id="MF_01959">
    <property type="entry name" value="CcmE"/>
    <property type="match status" value="1"/>
</dbReference>
<evidence type="ECO:0000256" key="7">
    <source>
        <dbReference type="ARBA" id="ARBA00022748"/>
    </source>
</evidence>
<dbReference type="GO" id="GO:0017003">
    <property type="term" value="P:protein-heme linkage"/>
    <property type="evidence" value="ECO:0007669"/>
    <property type="project" value="UniProtKB-UniRule"/>
</dbReference>
<protein>
    <recommendedName>
        <fullName evidence="13">Cytochrome c-type biogenesis protein CcmE</fullName>
    </recommendedName>
    <alternativeName>
        <fullName evidence="13">Cytochrome c maturation protein E</fullName>
    </alternativeName>
    <alternativeName>
        <fullName evidence="13">Heme chaperone CcmE</fullName>
    </alternativeName>
</protein>
<feature type="region of interest" description="Disordered" evidence="15">
    <location>
        <begin position="150"/>
        <end position="185"/>
    </location>
</feature>
<evidence type="ECO:0000256" key="12">
    <source>
        <dbReference type="ARBA" id="ARBA00056663"/>
    </source>
</evidence>
<keyword evidence="6 13" id="KW-0479">Metal-binding</keyword>
<dbReference type="RefSeq" id="WP_126768429.1">
    <property type="nucleotide sequence ID" value="NZ_PIPJ01000013.1"/>
</dbReference>
<evidence type="ECO:0000256" key="2">
    <source>
        <dbReference type="ARBA" id="ARBA00022475"/>
    </source>
</evidence>
<keyword evidence="17" id="KW-1185">Reference proteome</keyword>
<dbReference type="Proteomes" id="UP000288395">
    <property type="component" value="Unassembled WGS sequence"/>
</dbReference>
<dbReference type="Pfam" id="PF03100">
    <property type="entry name" value="CcmE"/>
    <property type="match status" value="1"/>
</dbReference>
<dbReference type="GO" id="GO:0017004">
    <property type="term" value="P:cytochrome complex assembly"/>
    <property type="evidence" value="ECO:0007669"/>
    <property type="project" value="UniProtKB-KW"/>
</dbReference>
<keyword evidence="9 13" id="KW-1133">Transmembrane helix</keyword>
<dbReference type="FunFam" id="2.40.50.140:FF:000104">
    <property type="entry name" value="Cytochrome c-type biogenesis protein CcmE"/>
    <property type="match status" value="1"/>
</dbReference>
<keyword evidence="3" id="KW-0997">Cell inner membrane</keyword>
<dbReference type="InterPro" id="IPR012340">
    <property type="entry name" value="NA-bd_OB-fold"/>
</dbReference>
<keyword evidence="4 13" id="KW-0349">Heme</keyword>
<sequence>MNPRRKKRLIMTSSILVGAAFATGLVLYALSQNIDLFYTPTEIVEGKGDAEIKPEVGQRLRVGGLVVPGSVRREGSGLTVSFNLIDVGPAEITVEYEGILPDLFREGQGIVAQGILTDANRIAASEVLAKHDEEYMPPALAEALKGIQHVPPSQQNNSSDYNQGYNQGYNNNEAAEESSGGGYDR</sequence>
<dbReference type="Gene3D" id="2.40.50.140">
    <property type="entry name" value="Nucleic acid-binding proteins"/>
    <property type="match status" value="1"/>
</dbReference>
<dbReference type="InterPro" id="IPR036127">
    <property type="entry name" value="CcmE-like_sf"/>
</dbReference>
<feature type="topological domain" description="Extracellular" evidence="13">
    <location>
        <begin position="30"/>
        <end position="185"/>
    </location>
</feature>
<evidence type="ECO:0000256" key="3">
    <source>
        <dbReference type="ARBA" id="ARBA00022519"/>
    </source>
</evidence>
<keyword evidence="10 13" id="KW-0408">Iron</keyword>